<keyword evidence="9" id="KW-1185">Reference proteome</keyword>
<keyword evidence="3 6" id="KW-1133">Transmembrane helix</keyword>
<dbReference type="PANTHER" id="PTHR10736:SF9">
    <property type="entry name" value="BESTROPHIN HOMOLOG 1-RELATED"/>
    <property type="match status" value="1"/>
</dbReference>
<keyword evidence="6" id="KW-0869">Chloride channel</keyword>
<dbReference type="OrthoDB" id="201595at2759"/>
<keyword evidence="2 6" id="KW-0812">Transmembrane</keyword>
<keyword evidence="4 6" id="KW-0472">Membrane</keyword>
<evidence type="ECO:0000256" key="2">
    <source>
        <dbReference type="ARBA" id="ARBA00022692"/>
    </source>
</evidence>
<dbReference type="GO" id="GO:0005254">
    <property type="term" value="F:chloride channel activity"/>
    <property type="evidence" value="ECO:0007669"/>
    <property type="project" value="UniProtKB-KW"/>
</dbReference>
<dbReference type="Pfam" id="PF01062">
    <property type="entry name" value="Bestrophin"/>
    <property type="match status" value="1"/>
</dbReference>
<reference evidence="8 9" key="1">
    <citation type="submission" date="2013-11" db="EMBL/GenBank/DDBJ databases">
        <title>Draft genome of the bovine lungworm Dictyocaulus viviparus.</title>
        <authorList>
            <person name="Mitreva M."/>
        </authorList>
    </citation>
    <scope>NUCLEOTIDE SEQUENCE [LARGE SCALE GENOMIC DNA]</scope>
    <source>
        <strain evidence="8 9">HannoverDv2000</strain>
    </source>
</reference>
<feature type="non-terminal residue" evidence="8">
    <location>
        <position position="470"/>
    </location>
</feature>
<feature type="compositionally biased region" description="Polar residues" evidence="7">
    <location>
        <begin position="438"/>
        <end position="457"/>
    </location>
</feature>
<evidence type="ECO:0000313" key="9">
    <source>
        <dbReference type="Proteomes" id="UP000053766"/>
    </source>
</evidence>
<feature type="transmembrane region" description="Helical" evidence="6">
    <location>
        <begin position="31"/>
        <end position="53"/>
    </location>
</feature>
<evidence type="ECO:0000256" key="7">
    <source>
        <dbReference type="SAM" id="MobiDB-lite"/>
    </source>
</evidence>
<dbReference type="InterPro" id="IPR000615">
    <property type="entry name" value="Bestrophin"/>
</dbReference>
<sequence length="470" mass="55751">MTVNYNRDISTSKPWTLFTLLFKWKASIWKAVYLELFIFLIIYEIISVIYRFALNQSQQRKFEAMVRFFDSRLSYIPLELVLGFFCTQVFNRWNKQYDNIGFIDNIGLMTALYVRGKTERARMYRRNILRYCELVQVLVFRDISMRVRRRFPTIDTIVAAGFMLPHEKEIFESYSDVARTPKYWIPANWALALTYQAWEQGYIESDYYKVALQEEIKKWRTNLEWVFNYDWVPLPLMYPQVVCMAVHLYFLVCILSRQQIIVQHELKSEIYTYFPIMTTLQFVFYMGWMKVIEAVINPFGEDDDDFETNALIDRNITMGMTIVDDGYDRPPDLRPDPFWNEIHPLYSEETSRIPNHPPRGSASQVKLSSSISEVVMMPHQNYRENSQFYPINPLRKSARVKIKDDERNPSRQDEHGGFFNGISSMFTRMHSYISSMTYRQKSPTTNNSLNKQTNSAKPTELPPLDRSIVD</sequence>
<feature type="region of interest" description="Disordered" evidence="7">
    <location>
        <begin position="438"/>
        <end position="470"/>
    </location>
</feature>
<keyword evidence="6" id="KW-1003">Cell membrane</keyword>
<protein>
    <recommendedName>
        <fullName evidence="6">Bestrophin homolog</fullName>
    </recommendedName>
</protein>
<comment type="function">
    <text evidence="6">Forms chloride channels.</text>
</comment>
<organism evidence="8 9">
    <name type="scientific">Dictyocaulus viviparus</name>
    <name type="common">Bovine lungworm</name>
    <dbReference type="NCBI Taxonomy" id="29172"/>
    <lineage>
        <taxon>Eukaryota</taxon>
        <taxon>Metazoa</taxon>
        <taxon>Ecdysozoa</taxon>
        <taxon>Nematoda</taxon>
        <taxon>Chromadorea</taxon>
        <taxon>Rhabditida</taxon>
        <taxon>Rhabditina</taxon>
        <taxon>Rhabditomorpha</taxon>
        <taxon>Strongyloidea</taxon>
        <taxon>Metastrongylidae</taxon>
        <taxon>Dictyocaulus</taxon>
    </lineage>
</organism>
<evidence type="ECO:0000313" key="8">
    <source>
        <dbReference type="EMBL" id="KJH47082.1"/>
    </source>
</evidence>
<evidence type="ECO:0000256" key="6">
    <source>
        <dbReference type="RuleBase" id="RU363126"/>
    </source>
</evidence>
<gene>
    <name evidence="8" type="ORF">DICVIV_06842</name>
</gene>
<dbReference type="AlphaFoldDB" id="A0A0D8XTD3"/>
<proteinExistence type="inferred from homology"/>
<evidence type="ECO:0000256" key="1">
    <source>
        <dbReference type="ARBA" id="ARBA00004370"/>
    </source>
</evidence>
<accession>A0A0D8XTD3</accession>
<comment type="similarity">
    <text evidence="5 6">Belongs to the anion channel-forming bestrophin (TC 1.A.46) family. Calcium-sensitive chloride channel subfamily.</text>
</comment>
<reference evidence="9" key="2">
    <citation type="journal article" date="2016" name="Sci. Rep.">
        <title>Dictyocaulus viviparus genome, variome and transcriptome elucidate lungworm biology and support future intervention.</title>
        <authorList>
            <person name="McNulty S.N."/>
            <person name="Strube C."/>
            <person name="Rosa B.A."/>
            <person name="Martin J.C."/>
            <person name="Tyagi R."/>
            <person name="Choi Y.J."/>
            <person name="Wang Q."/>
            <person name="Hallsworth Pepin K."/>
            <person name="Zhang X."/>
            <person name="Ozersky P."/>
            <person name="Wilson R.K."/>
            <person name="Sternberg P.W."/>
            <person name="Gasser R.B."/>
            <person name="Mitreva M."/>
        </authorList>
    </citation>
    <scope>NUCLEOTIDE SEQUENCE [LARGE SCALE GENOMIC DNA]</scope>
    <source>
        <strain evidence="9">HannoverDv2000</strain>
    </source>
</reference>
<evidence type="ECO:0000256" key="3">
    <source>
        <dbReference type="ARBA" id="ARBA00022989"/>
    </source>
</evidence>
<dbReference type="InterPro" id="IPR021134">
    <property type="entry name" value="Bestrophin-like"/>
</dbReference>
<comment type="subcellular location">
    <subcellularLocation>
        <location evidence="6">Cell membrane</location>
        <topology evidence="6">Multi-pass membrane protein</topology>
    </subcellularLocation>
    <subcellularLocation>
        <location evidence="1">Membrane</location>
    </subcellularLocation>
</comment>
<keyword evidence="6" id="KW-0868">Chloride</keyword>
<dbReference type="Proteomes" id="UP000053766">
    <property type="component" value="Unassembled WGS sequence"/>
</dbReference>
<dbReference type="GO" id="GO:0005886">
    <property type="term" value="C:plasma membrane"/>
    <property type="evidence" value="ECO:0007669"/>
    <property type="project" value="UniProtKB-SubCell"/>
</dbReference>
<dbReference type="EMBL" id="KN716321">
    <property type="protein sequence ID" value="KJH47082.1"/>
    <property type="molecule type" value="Genomic_DNA"/>
</dbReference>
<dbReference type="PANTHER" id="PTHR10736">
    <property type="entry name" value="BESTROPHIN"/>
    <property type="match status" value="1"/>
</dbReference>
<comment type="caution">
    <text evidence="6">Lacks conserved residue(s) required for the propagation of feature annotation.</text>
</comment>
<evidence type="ECO:0000256" key="5">
    <source>
        <dbReference type="ARBA" id="ARBA00034769"/>
    </source>
</evidence>
<dbReference type="GO" id="GO:0034707">
    <property type="term" value="C:chloride channel complex"/>
    <property type="evidence" value="ECO:0007669"/>
    <property type="project" value="UniProtKB-KW"/>
</dbReference>
<keyword evidence="6" id="KW-0407">Ion channel</keyword>
<name>A0A0D8XTD3_DICVI</name>
<keyword evidence="6" id="KW-0406">Ion transport</keyword>
<keyword evidence="6" id="KW-0813">Transport</keyword>
<evidence type="ECO:0000256" key="4">
    <source>
        <dbReference type="ARBA" id="ARBA00023136"/>
    </source>
</evidence>